<evidence type="ECO:0000256" key="6">
    <source>
        <dbReference type="RuleBase" id="RU361153"/>
    </source>
</evidence>
<dbReference type="PANTHER" id="PTHR34142:SF1">
    <property type="entry name" value="GLYCOSIDE HYDROLASE FAMILY 5 DOMAIN-CONTAINING PROTEIN"/>
    <property type="match status" value="1"/>
</dbReference>
<evidence type="ECO:0000256" key="5">
    <source>
        <dbReference type="ARBA" id="ARBA00023295"/>
    </source>
</evidence>
<evidence type="ECO:0000256" key="2">
    <source>
        <dbReference type="ARBA" id="ARBA00005641"/>
    </source>
</evidence>
<keyword evidence="9" id="KW-1185">Reference proteome</keyword>
<dbReference type="KEGG" id="mlr:MELLADRAFT_34986"/>
<sequence length="318" mass="34189">MASCRSIQPNSGHKQNLEHRAATAVSTLPRMNGVNIAGLEFGIDTNGGKSGSYVSPPLDQIPHFITGKVNALRFPIGWQYIQVNDVSDKAPLDQAYLTLLDKYVMATTKLGAFAIIDLHNYARRDGKVVGQSDLGADTLVDLWTRLAAHYKDQPKVLFGLMNEPHDLTSSVWFGVIQSVVTAIRKAGANNNILLPGNAYQHLATFASDYNNGLSAIKNPDGSHTGLILEIHQYFDQDGSGTSTQCTQDHIAELQSVVTLLKNGGRQVFITEAGGGNTKSCSDIVSKFVTAATKAYPTVVGTLVWAAGSFAAVCPFLCY</sequence>
<evidence type="ECO:0000313" key="9">
    <source>
        <dbReference type="Proteomes" id="UP000001072"/>
    </source>
</evidence>
<dbReference type="InParanoid" id="F4RGI3"/>
<name>F4RGI3_MELLP</name>
<evidence type="ECO:0000259" key="7">
    <source>
        <dbReference type="Pfam" id="PF00150"/>
    </source>
</evidence>
<proteinExistence type="inferred from homology"/>
<dbReference type="InterPro" id="IPR018087">
    <property type="entry name" value="Glyco_hydro_5_CS"/>
</dbReference>
<feature type="domain" description="Glycoside hydrolase family 5" evidence="7">
    <location>
        <begin position="66"/>
        <end position="299"/>
    </location>
</feature>
<organism evidence="9">
    <name type="scientific">Melampsora larici-populina (strain 98AG31 / pathotype 3-4-7)</name>
    <name type="common">Poplar leaf rust fungus</name>
    <dbReference type="NCBI Taxonomy" id="747676"/>
    <lineage>
        <taxon>Eukaryota</taxon>
        <taxon>Fungi</taxon>
        <taxon>Dikarya</taxon>
        <taxon>Basidiomycota</taxon>
        <taxon>Pucciniomycotina</taxon>
        <taxon>Pucciniomycetes</taxon>
        <taxon>Pucciniales</taxon>
        <taxon>Melampsoraceae</taxon>
        <taxon>Melampsora</taxon>
    </lineage>
</organism>
<keyword evidence="4 6" id="KW-0378">Hydrolase</keyword>
<reference evidence="9" key="1">
    <citation type="journal article" date="2011" name="Proc. Natl. Acad. Sci. U.S.A.">
        <title>Obligate biotrophy features unraveled by the genomic analysis of rust fungi.</title>
        <authorList>
            <person name="Duplessis S."/>
            <person name="Cuomo C.A."/>
            <person name="Lin Y.-C."/>
            <person name="Aerts A."/>
            <person name="Tisserant E."/>
            <person name="Veneault-Fourrey C."/>
            <person name="Joly D.L."/>
            <person name="Hacquard S."/>
            <person name="Amselem J."/>
            <person name="Cantarel B.L."/>
            <person name="Chiu R."/>
            <person name="Coutinho P.M."/>
            <person name="Feau N."/>
            <person name="Field M."/>
            <person name="Frey P."/>
            <person name="Gelhaye E."/>
            <person name="Goldberg J."/>
            <person name="Grabherr M.G."/>
            <person name="Kodira C.D."/>
            <person name="Kohler A."/>
            <person name="Kuees U."/>
            <person name="Lindquist E.A."/>
            <person name="Lucas S.M."/>
            <person name="Mago R."/>
            <person name="Mauceli E."/>
            <person name="Morin E."/>
            <person name="Murat C."/>
            <person name="Pangilinan J.L."/>
            <person name="Park R."/>
            <person name="Pearson M."/>
            <person name="Quesneville H."/>
            <person name="Rouhier N."/>
            <person name="Sakthikumar S."/>
            <person name="Salamov A.A."/>
            <person name="Schmutz J."/>
            <person name="Selles B."/>
            <person name="Shapiro H."/>
            <person name="Tanguay P."/>
            <person name="Tuskan G.A."/>
            <person name="Henrissat B."/>
            <person name="Van de Peer Y."/>
            <person name="Rouze P."/>
            <person name="Ellis J.G."/>
            <person name="Dodds P.N."/>
            <person name="Schein J.E."/>
            <person name="Zhong S."/>
            <person name="Hamelin R.C."/>
            <person name="Grigoriev I.V."/>
            <person name="Szabo L.J."/>
            <person name="Martin F."/>
        </authorList>
    </citation>
    <scope>NUCLEOTIDE SEQUENCE [LARGE SCALE GENOMIC DNA]</scope>
    <source>
        <strain evidence="9">98AG31 / pathotype 3-4-7</strain>
    </source>
</reference>
<dbReference type="Gene3D" id="3.20.20.80">
    <property type="entry name" value="Glycosidases"/>
    <property type="match status" value="1"/>
</dbReference>
<dbReference type="InterPro" id="IPR001547">
    <property type="entry name" value="Glyco_hydro_5"/>
</dbReference>
<dbReference type="InterPro" id="IPR017853">
    <property type="entry name" value="GH"/>
</dbReference>
<dbReference type="Pfam" id="PF00150">
    <property type="entry name" value="Cellulase"/>
    <property type="match status" value="1"/>
</dbReference>
<dbReference type="GO" id="GO:0009251">
    <property type="term" value="P:glucan catabolic process"/>
    <property type="evidence" value="ECO:0007669"/>
    <property type="project" value="TreeGrafter"/>
</dbReference>
<dbReference type="HOGENOM" id="CLU_029718_1_1_1"/>
<comment type="similarity">
    <text evidence="2 6">Belongs to the glycosyl hydrolase 5 (cellulase A) family.</text>
</comment>
<dbReference type="eggNOG" id="ENOG502QXN4">
    <property type="taxonomic scope" value="Eukaryota"/>
</dbReference>
<dbReference type="AlphaFoldDB" id="F4RGI3"/>
<dbReference type="VEuPathDB" id="FungiDB:MELLADRAFT_34986"/>
<evidence type="ECO:0000256" key="1">
    <source>
        <dbReference type="ARBA" id="ARBA00000966"/>
    </source>
</evidence>
<dbReference type="PANTHER" id="PTHR34142">
    <property type="entry name" value="ENDO-BETA-1,4-GLUCANASE A"/>
    <property type="match status" value="1"/>
</dbReference>
<accession>F4RGI3</accession>
<keyword evidence="5 6" id="KW-0326">Glycosidase</keyword>
<dbReference type="GeneID" id="18927426"/>
<dbReference type="GO" id="GO:0008810">
    <property type="term" value="F:cellulase activity"/>
    <property type="evidence" value="ECO:0007669"/>
    <property type="project" value="UniProtKB-EC"/>
</dbReference>
<dbReference type="OrthoDB" id="5823761at2759"/>
<evidence type="ECO:0000256" key="4">
    <source>
        <dbReference type="ARBA" id="ARBA00022801"/>
    </source>
</evidence>
<dbReference type="SUPFAM" id="SSF51445">
    <property type="entry name" value="(Trans)glycosidases"/>
    <property type="match status" value="1"/>
</dbReference>
<evidence type="ECO:0000313" key="8">
    <source>
        <dbReference type="EMBL" id="EGG08510.1"/>
    </source>
</evidence>
<dbReference type="RefSeq" id="XP_007408096.1">
    <property type="nucleotide sequence ID" value="XM_007408034.1"/>
</dbReference>
<dbReference type="EMBL" id="GL883100">
    <property type="protein sequence ID" value="EGG08510.1"/>
    <property type="molecule type" value="Genomic_DNA"/>
</dbReference>
<dbReference type="PROSITE" id="PS00659">
    <property type="entry name" value="GLYCOSYL_HYDROL_F5"/>
    <property type="match status" value="1"/>
</dbReference>
<dbReference type="Proteomes" id="UP000001072">
    <property type="component" value="Unassembled WGS sequence"/>
</dbReference>
<dbReference type="STRING" id="747676.F4RGI3"/>
<evidence type="ECO:0000256" key="3">
    <source>
        <dbReference type="ARBA" id="ARBA00012601"/>
    </source>
</evidence>
<comment type="catalytic activity">
    <reaction evidence="1">
        <text>Endohydrolysis of (1-&gt;4)-beta-D-glucosidic linkages in cellulose, lichenin and cereal beta-D-glucans.</text>
        <dbReference type="EC" id="3.2.1.4"/>
    </reaction>
</comment>
<gene>
    <name evidence="8" type="ORF">MELLADRAFT_34986</name>
</gene>
<dbReference type="EC" id="3.2.1.4" evidence="3"/>
<protein>
    <recommendedName>
        <fullName evidence="3">cellulase</fullName>
        <ecNumber evidence="3">3.2.1.4</ecNumber>
    </recommendedName>
</protein>